<dbReference type="Proteomes" id="UP000789759">
    <property type="component" value="Unassembled WGS sequence"/>
</dbReference>
<organism evidence="12 13">
    <name type="scientific">Cetraspora pellucida</name>
    <dbReference type="NCBI Taxonomy" id="1433469"/>
    <lineage>
        <taxon>Eukaryota</taxon>
        <taxon>Fungi</taxon>
        <taxon>Fungi incertae sedis</taxon>
        <taxon>Mucoromycota</taxon>
        <taxon>Glomeromycotina</taxon>
        <taxon>Glomeromycetes</taxon>
        <taxon>Diversisporales</taxon>
        <taxon>Gigasporaceae</taxon>
        <taxon>Cetraspora</taxon>
    </lineage>
</organism>
<dbReference type="PANTHER" id="PTHR31297:SF1">
    <property type="entry name" value="GLUCAN 1,3-BETA-GLUCOSIDASE I_II-RELATED"/>
    <property type="match status" value="1"/>
</dbReference>
<evidence type="ECO:0000256" key="8">
    <source>
        <dbReference type="ARBA" id="ARBA00036824"/>
    </source>
</evidence>
<evidence type="ECO:0000313" key="13">
    <source>
        <dbReference type="Proteomes" id="UP000789759"/>
    </source>
</evidence>
<protein>
    <recommendedName>
        <fullName evidence="9">glucan 1,3-beta-glucosidase</fullName>
        <ecNumber evidence="9">3.2.1.58</ecNumber>
    </recommendedName>
</protein>
<comment type="caution">
    <text evidence="12">The sequence shown here is derived from an EMBL/GenBank/DDBJ whole genome shotgun (WGS) entry which is preliminary data.</text>
</comment>
<keyword evidence="5 10" id="KW-0378">Hydrolase</keyword>
<evidence type="ECO:0000256" key="6">
    <source>
        <dbReference type="ARBA" id="ARBA00023295"/>
    </source>
</evidence>
<dbReference type="EMBL" id="CAJVQA010010106">
    <property type="protein sequence ID" value="CAG8693201.1"/>
    <property type="molecule type" value="Genomic_DNA"/>
</dbReference>
<keyword evidence="7" id="KW-0961">Cell wall biogenesis/degradation</keyword>
<keyword evidence="6 10" id="KW-0326">Glycosidase</keyword>
<accession>A0A9N9EW39</accession>
<evidence type="ECO:0000256" key="3">
    <source>
        <dbReference type="ARBA" id="ARBA00022525"/>
    </source>
</evidence>
<dbReference type="GO" id="GO:0009251">
    <property type="term" value="P:glucan catabolic process"/>
    <property type="evidence" value="ECO:0007669"/>
    <property type="project" value="TreeGrafter"/>
</dbReference>
<dbReference type="EC" id="3.2.1.58" evidence="9"/>
<dbReference type="GO" id="GO:0071555">
    <property type="term" value="P:cell wall organization"/>
    <property type="evidence" value="ECO:0007669"/>
    <property type="project" value="UniProtKB-KW"/>
</dbReference>
<keyword evidence="3" id="KW-0964">Secreted</keyword>
<comment type="catalytic activity">
    <reaction evidence="8">
        <text>Successive hydrolysis of beta-D-glucose units from the non-reducing ends of (1-&gt;3)-beta-D-glucans, releasing alpha-glucose.</text>
        <dbReference type="EC" id="3.2.1.58"/>
    </reaction>
</comment>
<dbReference type="Gene3D" id="3.20.20.80">
    <property type="entry name" value="Glycosidases"/>
    <property type="match status" value="1"/>
</dbReference>
<evidence type="ECO:0000256" key="9">
    <source>
        <dbReference type="ARBA" id="ARBA00038929"/>
    </source>
</evidence>
<dbReference type="AlphaFoldDB" id="A0A9N9EW39"/>
<dbReference type="GO" id="GO:0009986">
    <property type="term" value="C:cell surface"/>
    <property type="evidence" value="ECO:0007669"/>
    <property type="project" value="TreeGrafter"/>
</dbReference>
<dbReference type="SUPFAM" id="SSF51445">
    <property type="entry name" value="(Trans)glycosidases"/>
    <property type="match status" value="1"/>
</dbReference>
<keyword evidence="4" id="KW-0732">Signal</keyword>
<evidence type="ECO:0000256" key="5">
    <source>
        <dbReference type="ARBA" id="ARBA00022801"/>
    </source>
</evidence>
<dbReference type="GO" id="GO:0005576">
    <property type="term" value="C:extracellular region"/>
    <property type="evidence" value="ECO:0007669"/>
    <property type="project" value="UniProtKB-SubCell"/>
</dbReference>
<comment type="subcellular location">
    <subcellularLocation>
        <location evidence="1">Secreted</location>
    </subcellularLocation>
</comment>
<keyword evidence="13" id="KW-1185">Reference proteome</keyword>
<feature type="domain" description="Glycoside hydrolase family 5" evidence="11">
    <location>
        <begin position="51"/>
        <end position="311"/>
    </location>
</feature>
<dbReference type="Pfam" id="PF00150">
    <property type="entry name" value="Cellulase"/>
    <property type="match status" value="1"/>
</dbReference>
<dbReference type="InterPro" id="IPR050386">
    <property type="entry name" value="Glycosyl_hydrolase_5"/>
</dbReference>
<comment type="similarity">
    <text evidence="2 10">Belongs to the glycosyl hydrolase 5 (cellulase A) family.</text>
</comment>
<dbReference type="PANTHER" id="PTHR31297">
    <property type="entry name" value="GLUCAN ENDO-1,6-BETA-GLUCOSIDASE B"/>
    <property type="match status" value="1"/>
</dbReference>
<evidence type="ECO:0000259" key="11">
    <source>
        <dbReference type="Pfam" id="PF00150"/>
    </source>
</evidence>
<evidence type="ECO:0000256" key="2">
    <source>
        <dbReference type="ARBA" id="ARBA00005641"/>
    </source>
</evidence>
<evidence type="ECO:0000256" key="10">
    <source>
        <dbReference type="RuleBase" id="RU361153"/>
    </source>
</evidence>
<evidence type="ECO:0000256" key="4">
    <source>
        <dbReference type="ARBA" id="ARBA00022729"/>
    </source>
</evidence>
<evidence type="ECO:0000256" key="7">
    <source>
        <dbReference type="ARBA" id="ARBA00023316"/>
    </source>
</evidence>
<name>A0A9N9EW39_9GLOM</name>
<dbReference type="InterPro" id="IPR017853">
    <property type="entry name" value="GH"/>
</dbReference>
<dbReference type="GO" id="GO:0004338">
    <property type="term" value="F:glucan exo-1,3-beta-glucosidase activity"/>
    <property type="evidence" value="ECO:0007669"/>
    <property type="project" value="UniProtKB-EC"/>
</dbReference>
<dbReference type="OrthoDB" id="62120at2759"/>
<evidence type="ECO:0000313" key="12">
    <source>
        <dbReference type="EMBL" id="CAG8693201.1"/>
    </source>
</evidence>
<dbReference type="SUPFAM" id="SSF140996">
    <property type="entry name" value="Hermes dimerisation domain"/>
    <property type="match status" value="1"/>
</dbReference>
<proteinExistence type="inferred from homology"/>
<feature type="non-terminal residue" evidence="12">
    <location>
        <position position="535"/>
    </location>
</feature>
<reference evidence="12" key="1">
    <citation type="submission" date="2021-06" db="EMBL/GenBank/DDBJ databases">
        <authorList>
            <person name="Kallberg Y."/>
            <person name="Tangrot J."/>
            <person name="Rosling A."/>
        </authorList>
    </citation>
    <scope>NUCLEOTIDE SEQUENCE</scope>
    <source>
        <strain evidence="12">FL966</strain>
    </source>
</reference>
<gene>
    <name evidence="12" type="ORF">CPELLU_LOCUS11415</name>
</gene>
<dbReference type="InterPro" id="IPR001547">
    <property type="entry name" value="Glyco_hydro_5"/>
</dbReference>
<sequence length="535" mass="62696">AIQYAHKSEKIRGVNLGGCLFKQFKLQDQVVDEFTFTKFLGHDEAKRQLHDHWSSWVTEQDIKKLASYGLNHLRIPVGYWSFEKKSTEPFIMDGFHYLLKAVRWAKKYGMKVIIDLHGAPGSQNGFDNSGKRGPIEWQTGDNIQRTLNVIKNITETFSRPEFRNTVTIIGVLNEPKSLVKNQYNKYFKEAYKIIRDKNNDILILYDSTFLQVDDSIKFLESFEFKKIALDTHIYNAFNCNFVSMSISDQFTNVCSNYYNISSTSQDVLRFVGEWSLATTDCTWLWGYSSRCNYPSNTCQAQDDYLNWTSEYKSFLKQYASAQMDAYEAGIGWIFWTFKTESSVHWNFALGIEQGWIPLTYKQRTYDYQSFINDYYVYDSYTDSYDNPHNNKSDNLENNESSQAETVIRIIKYAKGLTSSLKKHLTTRKEKVPELDKGKSNITIVDMLKNQSSVNNCSRESFNLTHFKNLIKHWIVKHNQPFYIIEDDDFKKIFLYLETNAIVPSADLVRRHITNDFKKECNKLYKKLQKSLKNFQ</sequence>
<evidence type="ECO:0000256" key="1">
    <source>
        <dbReference type="ARBA" id="ARBA00004613"/>
    </source>
</evidence>